<feature type="region of interest" description="Disordered" evidence="1">
    <location>
        <begin position="99"/>
        <end position="126"/>
    </location>
</feature>
<sequence>MAAYSSNEIVDIILVLGEAKQNYCKAERLYRNRYPFRRHPNAMIDNQHRWSLNTWCGIVNGYLIGPYFFDNRLSGETYLSFLQNKLPCVRDHDSGLTTSLSIEKTQSESKGTPRRGLRTIQGLEFP</sequence>
<dbReference type="PANTHER" id="PTHR47326:SF1">
    <property type="entry name" value="HTH PSQ-TYPE DOMAIN-CONTAINING PROTEIN"/>
    <property type="match status" value="1"/>
</dbReference>
<keyword evidence="3" id="KW-1185">Reference proteome</keyword>
<reference evidence="2 3" key="1">
    <citation type="submission" date="2015-09" db="EMBL/GenBank/DDBJ databases">
        <title>Trachymyrmex cornetzi WGS genome.</title>
        <authorList>
            <person name="Nygaard S."/>
            <person name="Hu H."/>
            <person name="Boomsma J."/>
            <person name="Zhang G."/>
        </authorList>
    </citation>
    <scope>NUCLEOTIDE SEQUENCE [LARGE SCALE GENOMIC DNA]</scope>
    <source>
        <strain evidence="2">Tcor2-1</strain>
        <tissue evidence="2">Whole body</tissue>
    </source>
</reference>
<dbReference type="GO" id="GO:0003676">
    <property type="term" value="F:nucleic acid binding"/>
    <property type="evidence" value="ECO:0007669"/>
    <property type="project" value="InterPro"/>
</dbReference>
<evidence type="ECO:0000256" key="1">
    <source>
        <dbReference type="SAM" id="MobiDB-lite"/>
    </source>
</evidence>
<protein>
    <recommendedName>
        <fullName evidence="4">DUF4817 domain-containing protein</fullName>
    </recommendedName>
</protein>
<proteinExistence type="predicted"/>
<organism evidence="2 3">
    <name type="scientific">Trachymyrmex cornetzi</name>
    <dbReference type="NCBI Taxonomy" id="471704"/>
    <lineage>
        <taxon>Eukaryota</taxon>
        <taxon>Metazoa</taxon>
        <taxon>Ecdysozoa</taxon>
        <taxon>Arthropoda</taxon>
        <taxon>Hexapoda</taxon>
        <taxon>Insecta</taxon>
        <taxon>Pterygota</taxon>
        <taxon>Neoptera</taxon>
        <taxon>Endopterygota</taxon>
        <taxon>Hymenoptera</taxon>
        <taxon>Apocrita</taxon>
        <taxon>Aculeata</taxon>
        <taxon>Formicoidea</taxon>
        <taxon>Formicidae</taxon>
        <taxon>Myrmicinae</taxon>
        <taxon>Trachymyrmex</taxon>
    </lineage>
</organism>
<name>A0A151IZX4_9HYME</name>
<evidence type="ECO:0000313" key="3">
    <source>
        <dbReference type="Proteomes" id="UP000078492"/>
    </source>
</evidence>
<evidence type="ECO:0008006" key="4">
    <source>
        <dbReference type="Google" id="ProtNLM"/>
    </source>
</evidence>
<dbReference type="AlphaFoldDB" id="A0A151IZX4"/>
<gene>
    <name evidence="2" type="ORF">ALC57_13185</name>
</gene>
<accession>A0A151IZX4</accession>
<evidence type="ECO:0000313" key="2">
    <source>
        <dbReference type="EMBL" id="KYN14611.1"/>
    </source>
</evidence>
<dbReference type="Proteomes" id="UP000078492">
    <property type="component" value="Unassembled WGS sequence"/>
</dbReference>
<dbReference type="InterPro" id="IPR036397">
    <property type="entry name" value="RNaseH_sf"/>
</dbReference>
<dbReference type="PANTHER" id="PTHR47326">
    <property type="entry name" value="TRANSPOSABLE ELEMENT TC3 TRANSPOSASE-LIKE PROTEIN"/>
    <property type="match status" value="1"/>
</dbReference>
<dbReference type="Gene3D" id="3.30.420.10">
    <property type="entry name" value="Ribonuclease H-like superfamily/Ribonuclease H"/>
    <property type="match status" value="1"/>
</dbReference>
<feature type="compositionally biased region" description="Polar residues" evidence="1">
    <location>
        <begin position="99"/>
        <end position="110"/>
    </location>
</feature>
<dbReference type="EMBL" id="KQ980673">
    <property type="protein sequence ID" value="KYN14611.1"/>
    <property type="molecule type" value="Genomic_DNA"/>
</dbReference>